<dbReference type="SUPFAM" id="SSF50630">
    <property type="entry name" value="Acid proteases"/>
    <property type="match status" value="1"/>
</dbReference>
<dbReference type="Proteomes" id="UP000008792">
    <property type="component" value="Unassembled WGS sequence"/>
</dbReference>
<reference evidence="1 2" key="1">
    <citation type="journal article" date="2007" name="Nature">
        <title>Evolution of genes and genomes on the Drosophila phylogeny.</title>
        <authorList>
            <consortium name="Drosophila 12 Genomes Consortium"/>
            <person name="Clark A.G."/>
            <person name="Eisen M.B."/>
            <person name="Smith D.R."/>
            <person name="Bergman C.M."/>
            <person name="Oliver B."/>
            <person name="Markow T.A."/>
            <person name="Kaufman T.C."/>
            <person name="Kellis M."/>
            <person name="Gelbart W."/>
            <person name="Iyer V.N."/>
            <person name="Pollard D.A."/>
            <person name="Sackton T.B."/>
            <person name="Larracuente A.M."/>
            <person name="Singh N.D."/>
            <person name="Abad J.P."/>
            <person name="Abt D.N."/>
            <person name="Adryan B."/>
            <person name="Aguade M."/>
            <person name="Akashi H."/>
            <person name="Anderson W.W."/>
            <person name="Aquadro C.F."/>
            <person name="Ardell D.H."/>
            <person name="Arguello R."/>
            <person name="Artieri C.G."/>
            <person name="Barbash D.A."/>
            <person name="Barker D."/>
            <person name="Barsanti P."/>
            <person name="Batterham P."/>
            <person name="Batzoglou S."/>
            <person name="Begun D."/>
            <person name="Bhutkar A."/>
            <person name="Blanco E."/>
            <person name="Bosak S.A."/>
            <person name="Bradley R.K."/>
            <person name="Brand A.D."/>
            <person name="Brent M.R."/>
            <person name="Brooks A.N."/>
            <person name="Brown R.H."/>
            <person name="Butlin R.K."/>
            <person name="Caggese C."/>
            <person name="Calvi B.R."/>
            <person name="Bernardo de Carvalho A."/>
            <person name="Caspi A."/>
            <person name="Castrezana S."/>
            <person name="Celniker S.E."/>
            <person name="Chang J.L."/>
            <person name="Chapple C."/>
            <person name="Chatterji S."/>
            <person name="Chinwalla A."/>
            <person name="Civetta A."/>
            <person name="Clifton S.W."/>
            <person name="Comeron J.M."/>
            <person name="Costello J.C."/>
            <person name="Coyne J.A."/>
            <person name="Daub J."/>
            <person name="David R.G."/>
            <person name="Delcher A.L."/>
            <person name="Delehaunty K."/>
            <person name="Do C.B."/>
            <person name="Ebling H."/>
            <person name="Edwards K."/>
            <person name="Eickbush T."/>
            <person name="Evans J.D."/>
            <person name="Filipski A."/>
            <person name="Findeiss S."/>
            <person name="Freyhult E."/>
            <person name="Fulton L."/>
            <person name="Fulton R."/>
            <person name="Garcia A.C."/>
            <person name="Gardiner A."/>
            <person name="Garfield D.A."/>
            <person name="Garvin B.E."/>
            <person name="Gibson G."/>
            <person name="Gilbert D."/>
            <person name="Gnerre S."/>
            <person name="Godfrey J."/>
            <person name="Good R."/>
            <person name="Gotea V."/>
            <person name="Gravely B."/>
            <person name="Greenberg A.J."/>
            <person name="Griffiths-Jones S."/>
            <person name="Gross S."/>
            <person name="Guigo R."/>
            <person name="Gustafson E.A."/>
            <person name="Haerty W."/>
            <person name="Hahn M.W."/>
            <person name="Halligan D.L."/>
            <person name="Halpern A.L."/>
            <person name="Halter G.M."/>
            <person name="Han M.V."/>
            <person name="Heger A."/>
            <person name="Hillier L."/>
            <person name="Hinrichs A.S."/>
            <person name="Holmes I."/>
            <person name="Hoskins R.A."/>
            <person name="Hubisz M.J."/>
            <person name="Hultmark D."/>
            <person name="Huntley M.A."/>
            <person name="Jaffe D.B."/>
            <person name="Jagadeeshan S."/>
            <person name="Jeck W.R."/>
            <person name="Johnson J."/>
            <person name="Jones C.D."/>
            <person name="Jordan W.C."/>
            <person name="Karpen G.H."/>
            <person name="Kataoka E."/>
            <person name="Keightley P.D."/>
            <person name="Kheradpour P."/>
            <person name="Kirkness E.F."/>
            <person name="Koerich L.B."/>
            <person name="Kristiansen K."/>
            <person name="Kudrna D."/>
            <person name="Kulathinal R.J."/>
            <person name="Kumar S."/>
            <person name="Kwok R."/>
            <person name="Lander E."/>
            <person name="Langley C.H."/>
            <person name="Lapoint R."/>
            <person name="Lazzaro B.P."/>
            <person name="Lee S.J."/>
            <person name="Levesque L."/>
            <person name="Li R."/>
            <person name="Lin C.F."/>
            <person name="Lin M.F."/>
            <person name="Lindblad-Toh K."/>
            <person name="Llopart A."/>
            <person name="Long M."/>
            <person name="Low L."/>
            <person name="Lozovsky E."/>
            <person name="Lu J."/>
            <person name="Luo M."/>
            <person name="Machado C.A."/>
            <person name="Makalowski W."/>
            <person name="Marzo M."/>
            <person name="Matsuda M."/>
            <person name="Matzkin L."/>
            <person name="McAllister B."/>
            <person name="McBride C.S."/>
            <person name="McKernan B."/>
            <person name="McKernan K."/>
            <person name="Mendez-Lago M."/>
            <person name="Minx P."/>
            <person name="Mollenhauer M.U."/>
            <person name="Montooth K."/>
            <person name="Mount S.M."/>
            <person name="Mu X."/>
            <person name="Myers E."/>
            <person name="Negre B."/>
            <person name="Newfeld S."/>
            <person name="Nielsen R."/>
            <person name="Noor M.A."/>
            <person name="O'Grady P."/>
            <person name="Pachter L."/>
            <person name="Papaceit M."/>
            <person name="Parisi M.J."/>
            <person name="Parisi M."/>
            <person name="Parts L."/>
            <person name="Pedersen J.S."/>
            <person name="Pesole G."/>
            <person name="Phillippy A.M."/>
            <person name="Ponting C.P."/>
            <person name="Pop M."/>
            <person name="Porcelli D."/>
            <person name="Powell J.R."/>
            <person name="Prohaska S."/>
            <person name="Pruitt K."/>
            <person name="Puig M."/>
            <person name="Quesneville H."/>
            <person name="Ram K.R."/>
            <person name="Rand D."/>
            <person name="Rasmussen M.D."/>
            <person name="Reed L.K."/>
            <person name="Reenan R."/>
            <person name="Reily A."/>
            <person name="Remington K.A."/>
            <person name="Rieger T.T."/>
            <person name="Ritchie M.G."/>
            <person name="Robin C."/>
            <person name="Rogers Y.H."/>
            <person name="Rohde C."/>
            <person name="Rozas J."/>
            <person name="Rubenfield M.J."/>
            <person name="Ruiz A."/>
            <person name="Russo S."/>
            <person name="Salzberg S.L."/>
            <person name="Sanchez-Gracia A."/>
            <person name="Saranga D.J."/>
            <person name="Sato H."/>
            <person name="Schaeffer S.W."/>
            <person name="Schatz M.C."/>
            <person name="Schlenke T."/>
            <person name="Schwartz R."/>
            <person name="Segarra C."/>
            <person name="Singh R.S."/>
            <person name="Sirot L."/>
            <person name="Sirota M."/>
            <person name="Sisneros N.B."/>
            <person name="Smith C.D."/>
            <person name="Smith T.F."/>
            <person name="Spieth J."/>
            <person name="Stage D.E."/>
            <person name="Stark A."/>
            <person name="Stephan W."/>
            <person name="Strausberg R.L."/>
            <person name="Strempel S."/>
            <person name="Sturgill D."/>
            <person name="Sutton G."/>
            <person name="Sutton G.G."/>
            <person name="Tao W."/>
            <person name="Teichmann S."/>
            <person name="Tobari Y.N."/>
            <person name="Tomimura Y."/>
            <person name="Tsolas J.M."/>
            <person name="Valente V.L."/>
            <person name="Venter E."/>
            <person name="Venter J.C."/>
            <person name="Vicario S."/>
            <person name="Vieira F.G."/>
            <person name="Vilella A.J."/>
            <person name="Villasante A."/>
            <person name="Walenz B."/>
            <person name="Wang J."/>
            <person name="Wasserman M."/>
            <person name="Watts T."/>
            <person name="Wilson D."/>
            <person name="Wilson R.K."/>
            <person name="Wing R.A."/>
            <person name="Wolfner M.F."/>
            <person name="Wong A."/>
            <person name="Wong G.K."/>
            <person name="Wu C.I."/>
            <person name="Wu G."/>
            <person name="Yamamoto D."/>
            <person name="Yang H.P."/>
            <person name="Yang S.P."/>
            <person name="Yorke J.A."/>
            <person name="Yoshida K."/>
            <person name="Zdobnov E."/>
            <person name="Zhang P."/>
            <person name="Zhang Y."/>
            <person name="Zimin A.V."/>
            <person name="Baldwin J."/>
            <person name="Abdouelleil A."/>
            <person name="Abdulkadir J."/>
            <person name="Abebe A."/>
            <person name="Abera B."/>
            <person name="Abreu J."/>
            <person name="Acer S.C."/>
            <person name="Aftuck L."/>
            <person name="Alexander A."/>
            <person name="An P."/>
            <person name="Anderson E."/>
            <person name="Anderson S."/>
            <person name="Arachi H."/>
            <person name="Azer M."/>
            <person name="Bachantsang P."/>
            <person name="Barry A."/>
            <person name="Bayul T."/>
            <person name="Berlin A."/>
            <person name="Bessette D."/>
            <person name="Bloom T."/>
            <person name="Blye J."/>
            <person name="Boguslavskiy L."/>
            <person name="Bonnet C."/>
            <person name="Boukhgalter B."/>
            <person name="Bourzgui I."/>
            <person name="Brown A."/>
            <person name="Cahill P."/>
            <person name="Channer S."/>
            <person name="Cheshatsang Y."/>
            <person name="Chuda L."/>
            <person name="Citroen M."/>
            <person name="Collymore A."/>
            <person name="Cooke P."/>
            <person name="Costello M."/>
            <person name="D'Aco K."/>
            <person name="Daza R."/>
            <person name="De Haan G."/>
            <person name="DeGray S."/>
            <person name="DeMaso C."/>
            <person name="Dhargay N."/>
            <person name="Dooley K."/>
            <person name="Dooley E."/>
            <person name="Doricent M."/>
            <person name="Dorje P."/>
            <person name="Dorjee K."/>
            <person name="Dupes A."/>
            <person name="Elong R."/>
            <person name="Falk J."/>
            <person name="Farina A."/>
            <person name="Faro S."/>
            <person name="Ferguson D."/>
            <person name="Fisher S."/>
            <person name="Foley C.D."/>
            <person name="Franke A."/>
            <person name="Friedrich D."/>
            <person name="Gadbois L."/>
            <person name="Gearin G."/>
            <person name="Gearin C.R."/>
            <person name="Giannoukos G."/>
            <person name="Goode T."/>
            <person name="Graham J."/>
            <person name="Grandbois E."/>
            <person name="Grewal S."/>
            <person name="Gyaltsen K."/>
            <person name="Hafez N."/>
            <person name="Hagos B."/>
            <person name="Hall J."/>
            <person name="Henson C."/>
            <person name="Hollinger A."/>
            <person name="Honan T."/>
            <person name="Huard M.D."/>
            <person name="Hughes L."/>
            <person name="Hurhula B."/>
            <person name="Husby M.E."/>
            <person name="Kamat A."/>
            <person name="Kanga B."/>
            <person name="Kashin S."/>
            <person name="Khazanovich D."/>
            <person name="Kisner P."/>
            <person name="Lance K."/>
            <person name="Lara M."/>
            <person name="Lee W."/>
            <person name="Lennon N."/>
            <person name="Letendre F."/>
            <person name="LeVine R."/>
            <person name="Lipovsky A."/>
            <person name="Liu X."/>
            <person name="Liu J."/>
            <person name="Liu S."/>
            <person name="Lokyitsang T."/>
            <person name="Lokyitsang Y."/>
            <person name="Lubonja R."/>
            <person name="Lui A."/>
            <person name="MacDonald P."/>
            <person name="Magnisalis V."/>
            <person name="Maru K."/>
            <person name="Matthews C."/>
            <person name="McCusker W."/>
            <person name="McDonough S."/>
            <person name="Mehta T."/>
            <person name="Meldrim J."/>
            <person name="Meneus L."/>
            <person name="Mihai O."/>
            <person name="Mihalev A."/>
            <person name="Mihova T."/>
            <person name="Mittelman R."/>
            <person name="Mlenga V."/>
            <person name="Montmayeur A."/>
            <person name="Mulrain L."/>
            <person name="Navidi A."/>
            <person name="Naylor J."/>
            <person name="Negash T."/>
            <person name="Nguyen T."/>
            <person name="Nguyen N."/>
            <person name="Nicol R."/>
            <person name="Norbu C."/>
            <person name="Norbu N."/>
            <person name="Novod N."/>
            <person name="O'Neill B."/>
            <person name="Osman S."/>
            <person name="Markiewicz E."/>
            <person name="Oyono O.L."/>
            <person name="Patti C."/>
            <person name="Phunkhang P."/>
            <person name="Pierre F."/>
            <person name="Priest M."/>
            <person name="Raghuraman S."/>
            <person name="Rege F."/>
            <person name="Reyes R."/>
            <person name="Rise C."/>
            <person name="Rogov P."/>
            <person name="Ross K."/>
            <person name="Ryan E."/>
            <person name="Settipalli S."/>
            <person name="Shea T."/>
            <person name="Sherpa N."/>
            <person name="Shi L."/>
            <person name="Shih D."/>
            <person name="Sparrow T."/>
            <person name="Spaulding J."/>
            <person name="Stalker J."/>
            <person name="Stange-Thomann N."/>
            <person name="Stavropoulos S."/>
            <person name="Stone C."/>
            <person name="Strader C."/>
            <person name="Tesfaye S."/>
            <person name="Thomson T."/>
            <person name="Thoulutsang Y."/>
            <person name="Thoulutsang D."/>
            <person name="Topham K."/>
            <person name="Topping I."/>
            <person name="Tsamla T."/>
            <person name="Vassiliev H."/>
            <person name="Vo A."/>
            <person name="Wangchuk T."/>
            <person name="Wangdi T."/>
            <person name="Weiand M."/>
            <person name="Wilkinson J."/>
            <person name="Wilson A."/>
            <person name="Yadav S."/>
            <person name="Young G."/>
            <person name="Yu Q."/>
            <person name="Zembek L."/>
            <person name="Zhong D."/>
            <person name="Zimmer A."/>
            <person name="Zwirko Z."/>
            <person name="Jaffe D.B."/>
            <person name="Alvarez P."/>
            <person name="Brockman W."/>
            <person name="Butler J."/>
            <person name="Chin C."/>
            <person name="Gnerre S."/>
            <person name="Grabherr M."/>
            <person name="Kleber M."/>
            <person name="Mauceli E."/>
            <person name="MacCallum I."/>
        </authorList>
    </citation>
    <scope>NUCLEOTIDE SEQUENCE [LARGE SCALE GENOMIC DNA]</scope>
    <source>
        <strain evidence="2">Tucson 15010-1051.87</strain>
    </source>
</reference>
<dbReference type="Pfam" id="PF13975">
    <property type="entry name" value="gag-asp_proteas"/>
    <property type="match status" value="1"/>
</dbReference>
<organism evidence="1 2">
    <name type="scientific">Drosophila virilis</name>
    <name type="common">Fruit fly</name>
    <dbReference type="NCBI Taxonomy" id="7244"/>
    <lineage>
        <taxon>Eukaryota</taxon>
        <taxon>Metazoa</taxon>
        <taxon>Ecdysozoa</taxon>
        <taxon>Arthropoda</taxon>
        <taxon>Hexapoda</taxon>
        <taxon>Insecta</taxon>
        <taxon>Pterygota</taxon>
        <taxon>Neoptera</taxon>
        <taxon>Endopterygota</taxon>
        <taxon>Diptera</taxon>
        <taxon>Brachycera</taxon>
        <taxon>Muscomorpha</taxon>
        <taxon>Ephydroidea</taxon>
        <taxon>Drosophilidae</taxon>
        <taxon>Drosophila</taxon>
    </lineage>
</organism>
<dbReference type="OrthoDB" id="4369127at2759"/>
<keyword evidence="2" id="KW-1185">Reference proteome</keyword>
<accession>A0A0Q9WPF5</accession>
<dbReference type="InParanoid" id="A0A0Q9WPF5"/>
<proteinExistence type="predicted"/>
<dbReference type="AlphaFoldDB" id="A0A0Q9WPF5"/>
<name>A0A0Q9WPF5_DROVI</name>
<gene>
    <name evidence="1" type="primary">Dvir\GJ26372</name>
    <name evidence="1" type="ORF">Dvir_GJ26372</name>
</gene>
<evidence type="ECO:0000313" key="1">
    <source>
        <dbReference type="EMBL" id="KRF82911.1"/>
    </source>
</evidence>
<dbReference type="GO" id="GO:0006508">
    <property type="term" value="P:proteolysis"/>
    <property type="evidence" value="ECO:0007669"/>
    <property type="project" value="InterPro"/>
</dbReference>
<dbReference type="InterPro" id="IPR021109">
    <property type="entry name" value="Peptidase_aspartic_dom_sf"/>
</dbReference>
<protein>
    <submittedName>
        <fullName evidence="1">Uncharacterized protein, isoform B</fullName>
    </submittedName>
</protein>
<evidence type="ECO:0000313" key="2">
    <source>
        <dbReference type="Proteomes" id="UP000008792"/>
    </source>
</evidence>
<dbReference type="CDD" id="cd00303">
    <property type="entry name" value="retropepsin_like"/>
    <property type="match status" value="1"/>
</dbReference>
<dbReference type="EMBL" id="CH940650">
    <property type="protein sequence ID" value="KRF82911.1"/>
    <property type="molecule type" value="Genomic_DNA"/>
</dbReference>
<dbReference type="InterPro" id="IPR001969">
    <property type="entry name" value="Aspartic_peptidase_AS"/>
</dbReference>
<dbReference type="PROSITE" id="PS00141">
    <property type="entry name" value="ASP_PROTEASE"/>
    <property type="match status" value="1"/>
</dbReference>
<dbReference type="GO" id="GO:0004190">
    <property type="term" value="F:aspartic-type endopeptidase activity"/>
    <property type="evidence" value="ECO:0007669"/>
    <property type="project" value="InterPro"/>
</dbReference>
<dbReference type="Gene3D" id="2.40.70.10">
    <property type="entry name" value="Acid Proteases"/>
    <property type="match status" value="1"/>
</dbReference>
<sequence>MFSNYWPQLKPPKKRLAKNLGAMDTLLMHGDRIAALIVINGRRRVATIDTGSTRSIISADIASQIKTDSNHLKVGVKILLADGSNTNVSQAMAVEILLGQTRTYIVTLVMPNVMDDVLLGLDFLRRTRAVLHVGPNHLCLFPLPFERRSWQAGDRIESRPNAMDLAKKRAVSWLALEETIPKDNSYKRMVQNKASIATWDSSSICETPAEEDWVVAPTDWWVTTPDRRLPSMLIEFVLNHIEMGGIQRRRFRRQVDGSVFRVCISAAGRVIIYPR</sequence>